<dbReference type="AlphaFoldDB" id="A0A9P6WCW6"/>
<dbReference type="EMBL" id="PUHR01000027">
    <property type="protein sequence ID" value="KAG0670145.1"/>
    <property type="molecule type" value="Genomic_DNA"/>
</dbReference>
<keyword evidence="1" id="KW-0812">Transmembrane</keyword>
<keyword evidence="1" id="KW-0472">Membrane</keyword>
<comment type="caution">
    <text evidence="2">The sequence shown here is derived from an EMBL/GenBank/DDBJ whole genome shotgun (WGS) entry which is preliminary data.</text>
</comment>
<feature type="transmembrane region" description="Helical" evidence="1">
    <location>
        <begin position="132"/>
        <end position="152"/>
    </location>
</feature>
<keyword evidence="1" id="KW-1133">Transmembrane helix</keyword>
<protein>
    <submittedName>
        <fullName evidence="2">Uncharacterized protein</fullName>
    </submittedName>
</protein>
<dbReference type="Proteomes" id="UP000750334">
    <property type="component" value="Unassembled WGS sequence"/>
</dbReference>
<reference evidence="2 3" key="1">
    <citation type="submission" date="2020-11" db="EMBL/GenBank/DDBJ databases">
        <title>Kefir isolates.</title>
        <authorList>
            <person name="Marcisauskas S."/>
            <person name="Kim Y."/>
            <person name="Blasche S."/>
        </authorList>
    </citation>
    <scope>NUCLEOTIDE SEQUENCE [LARGE SCALE GENOMIC DNA]</scope>
    <source>
        <strain evidence="2 3">OG2</strain>
    </source>
</reference>
<gene>
    <name evidence="2" type="ORF">C6P45_002788</name>
</gene>
<evidence type="ECO:0000256" key="1">
    <source>
        <dbReference type="SAM" id="Phobius"/>
    </source>
</evidence>
<evidence type="ECO:0000313" key="2">
    <source>
        <dbReference type="EMBL" id="KAG0670145.1"/>
    </source>
</evidence>
<accession>A0A9P6WCW6</accession>
<dbReference type="OrthoDB" id="4053693at2759"/>
<evidence type="ECO:0000313" key="3">
    <source>
        <dbReference type="Proteomes" id="UP000750334"/>
    </source>
</evidence>
<proteinExistence type="predicted"/>
<sequence length="168" mass="18780">MLFTRILLQTASKTTTNTAKSSFKGSKSNLVSNIFITSLYSLGAWSIYKEVTTVRNFEDKALPIPPKNETISEIAKAAPNRIFNPAQNVNESEPMTVLRTLTYGDLSQVAIGTGFLSQLSNIMHSEFGKASFMYRASLGTTVMFPLVLYYAFRIRLKELKDDDSVKME</sequence>
<keyword evidence="3" id="KW-1185">Reference proteome</keyword>
<name>A0A9P6WCW6_MAUEX</name>
<organism evidence="2 3">
    <name type="scientific">Maudiozyma exigua</name>
    <name type="common">Yeast</name>
    <name type="synonym">Kazachstania exigua</name>
    <dbReference type="NCBI Taxonomy" id="34358"/>
    <lineage>
        <taxon>Eukaryota</taxon>
        <taxon>Fungi</taxon>
        <taxon>Dikarya</taxon>
        <taxon>Ascomycota</taxon>
        <taxon>Saccharomycotina</taxon>
        <taxon>Saccharomycetes</taxon>
        <taxon>Saccharomycetales</taxon>
        <taxon>Saccharomycetaceae</taxon>
        <taxon>Maudiozyma</taxon>
    </lineage>
</organism>